<dbReference type="EMBL" id="RSAS01000014">
    <property type="protein sequence ID" value="RRR78464.1"/>
    <property type="molecule type" value="Genomic_DNA"/>
</dbReference>
<comment type="caution">
    <text evidence="2">The sequence shown here is derived from an EMBL/GenBank/DDBJ whole genome shotgun (WGS) entry which is preliminary data.</text>
</comment>
<keyword evidence="2" id="KW-0378">Hydrolase</keyword>
<reference evidence="2 3" key="1">
    <citation type="submission" date="2018-12" db="EMBL/GenBank/DDBJ databases">
        <title>Genome Sequence of Candidatus Viridilinea halotolerans isolated from saline sulfide-rich spring.</title>
        <authorList>
            <person name="Grouzdev D.S."/>
            <person name="Burganskaya E.I."/>
            <person name="Krutkina M.S."/>
            <person name="Sukhacheva M.V."/>
            <person name="Gorlenko V.M."/>
        </authorList>
    </citation>
    <scope>NUCLEOTIDE SEQUENCE [LARGE SCALE GENOMIC DNA]</scope>
    <source>
        <strain evidence="2">Chok-6</strain>
    </source>
</reference>
<sequence>MPDDILCATRPVRHLTPSAHGSWTLADYESLPDDGMRYELINGDLRMTPAPNLAHQTSSLWIVHHLFTLIEMTGAGRVFTAPVDVQLDGATIVQPDIVVVLRDGAASLTEQRIVGPPDLIVEITSPSTASYDRREKRDRYAAAGVREYWIADPASRSVELLILEGENYRAEHVYRGQAIIPSSVVLGWAVVTDALFG</sequence>
<dbReference type="AlphaFoldDB" id="A0A426UCN0"/>
<gene>
    <name evidence="2" type="ORF">EI684_00270</name>
</gene>
<dbReference type="Gene3D" id="3.90.1570.10">
    <property type="entry name" value="tt1808, chain A"/>
    <property type="match status" value="1"/>
</dbReference>
<dbReference type="InterPro" id="IPR008538">
    <property type="entry name" value="Uma2"/>
</dbReference>
<organism evidence="2 3">
    <name type="scientific">Candidatus Viridilinea halotolerans</name>
    <dbReference type="NCBI Taxonomy" id="2491704"/>
    <lineage>
        <taxon>Bacteria</taxon>
        <taxon>Bacillati</taxon>
        <taxon>Chloroflexota</taxon>
        <taxon>Chloroflexia</taxon>
        <taxon>Chloroflexales</taxon>
        <taxon>Chloroflexineae</taxon>
        <taxon>Oscillochloridaceae</taxon>
        <taxon>Candidatus Viridilinea</taxon>
    </lineage>
</organism>
<name>A0A426UCN0_9CHLR</name>
<proteinExistence type="predicted"/>
<accession>A0A426UCN0</accession>
<evidence type="ECO:0000313" key="2">
    <source>
        <dbReference type="EMBL" id="RRR78464.1"/>
    </source>
</evidence>
<dbReference type="InterPro" id="IPR012296">
    <property type="entry name" value="Nuclease_put_TT1808"/>
</dbReference>
<keyword evidence="2" id="KW-0540">Nuclease</keyword>
<dbReference type="Proteomes" id="UP000280307">
    <property type="component" value="Unassembled WGS sequence"/>
</dbReference>
<dbReference type="Pfam" id="PF05685">
    <property type="entry name" value="Uma2"/>
    <property type="match status" value="1"/>
</dbReference>
<evidence type="ECO:0000313" key="3">
    <source>
        <dbReference type="Proteomes" id="UP000280307"/>
    </source>
</evidence>
<dbReference type="InterPro" id="IPR011335">
    <property type="entry name" value="Restrct_endonuc-II-like"/>
</dbReference>
<dbReference type="PANTHER" id="PTHR34107:SF4">
    <property type="entry name" value="SLL1222 PROTEIN"/>
    <property type="match status" value="1"/>
</dbReference>
<keyword evidence="2" id="KW-0255">Endonuclease</keyword>
<dbReference type="CDD" id="cd06260">
    <property type="entry name" value="DUF820-like"/>
    <property type="match status" value="1"/>
</dbReference>
<dbReference type="SUPFAM" id="SSF52980">
    <property type="entry name" value="Restriction endonuclease-like"/>
    <property type="match status" value="1"/>
</dbReference>
<dbReference type="PANTHER" id="PTHR34107">
    <property type="entry name" value="SLL0198 PROTEIN-RELATED"/>
    <property type="match status" value="1"/>
</dbReference>
<feature type="domain" description="Putative restriction endonuclease" evidence="1">
    <location>
        <begin position="26"/>
        <end position="189"/>
    </location>
</feature>
<dbReference type="GO" id="GO:0004519">
    <property type="term" value="F:endonuclease activity"/>
    <property type="evidence" value="ECO:0007669"/>
    <property type="project" value="UniProtKB-KW"/>
</dbReference>
<evidence type="ECO:0000259" key="1">
    <source>
        <dbReference type="Pfam" id="PF05685"/>
    </source>
</evidence>
<protein>
    <submittedName>
        <fullName evidence="2">Uma2 family endonuclease</fullName>
    </submittedName>
</protein>